<name>A0A2W4R4W2_9GAMM</name>
<dbReference type="GO" id="GO:0020037">
    <property type="term" value="F:heme binding"/>
    <property type="evidence" value="ECO:0007669"/>
    <property type="project" value="InterPro"/>
</dbReference>
<feature type="transmembrane region" description="Helical" evidence="1">
    <location>
        <begin position="217"/>
        <end position="233"/>
    </location>
</feature>
<accession>A0A2W4R4W2</accession>
<dbReference type="Proteomes" id="UP000249396">
    <property type="component" value="Unassembled WGS sequence"/>
</dbReference>
<feature type="transmembrane region" description="Helical" evidence="1">
    <location>
        <begin position="39"/>
        <end position="57"/>
    </location>
</feature>
<dbReference type="InterPro" id="IPR002541">
    <property type="entry name" value="Cyt_c_assembly"/>
</dbReference>
<dbReference type="GO" id="GO:0016787">
    <property type="term" value="F:hydrolase activity"/>
    <property type="evidence" value="ECO:0007669"/>
    <property type="project" value="UniProtKB-KW"/>
</dbReference>
<dbReference type="EMBL" id="QJPH01000302">
    <property type="protein sequence ID" value="PZN79285.1"/>
    <property type="molecule type" value="Genomic_DNA"/>
</dbReference>
<feature type="transmembrane region" description="Helical" evidence="1">
    <location>
        <begin position="98"/>
        <end position="116"/>
    </location>
</feature>
<dbReference type="AlphaFoldDB" id="A0A2W4R4W2"/>
<evidence type="ECO:0000259" key="2">
    <source>
        <dbReference type="Pfam" id="PF01578"/>
    </source>
</evidence>
<protein>
    <submittedName>
        <fullName evidence="3">Phosphohydrolase</fullName>
    </submittedName>
</protein>
<sequence>MTTSQFGIIAIIAYLAAGAALVHSLNTDYIASKNSSWQRLRVLGLGWLAAVLHAASLTDMCDRAGTVNFSFLSVSSLASLIIVAILLLAALTKPVDKLGVVIFPLNAAIIFLKLAVPEEAHALKIHSWQMDLHILVSMLAYSFLNIAALQALLLALQDWHLRSHRAKGLIRSLPPLQTMEKLLFQLIAAGFVLLGLSLLSGFLFVENLFAQHLVHKTVLSIFAWLVFGVLLLGRSRQGWRGQTAIRWTLGGFISLMLGYFGSKMVLEWILNRH</sequence>
<keyword evidence="3" id="KW-0378">Hydrolase</keyword>
<comment type="caution">
    <text evidence="3">The sequence shown here is derived from an EMBL/GenBank/DDBJ whole genome shotgun (WGS) entry which is preliminary data.</text>
</comment>
<dbReference type="Pfam" id="PF01578">
    <property type="entry name" value="Cytochrom_C_asm"/>
    <property type="match status" value="1"/>
</dbReference>
<feature type="transmembrane region" description="Helical" evidence="1">
    <location>
        <begin position="6"/>
        <end position="27"/>
    </location>
</feature>
<gene>
    <name evidence="3" type="ORF">DM484_11630</name>
</gene>
<feature type="transmembrane region" description="Helical" evidence="1">
    <location>
        <begin position="136"/>
        <end position="161"/>
    </location>
</feature>
<dbReference type="InterPro" id="IPR052372">
    <property type="entry name" value="YpjD/HemX"/>
</dbReference>
<feature type="transmembrane region" description="Helical" evidence="1">
    <location>
        <begin position="245"/>
        <end position="262"/>
    </location>
</feature>
<feature type="transmembrane region" description="Helical" evidence="1">
    <location>
        <begin position="182"/>
        <end position="205"/>
    </location>
</feature>
<dbReference type="GO" id="GO:0005886">
    <property type="term" value="C:plasma membrane"/>
    <property type="evidence" value="ECO:0007669"/>
    <property type="project" value="TreeGrafter"/>
</dbReference>
<keyword evidence="1" id="KW-0812">Transmembrane</keyword>
<proteinExistence type="predicted"/>
<dbReference type="GO" id="GO:0017004">
    <property type="term" value="P:cytochrome complex assembly"/>
    <property type="evidence" value="ECO:0007669"/>
    <property type="project" value="InterPro"/>
</dbReference>
<evidence type="ECO:0000256" key="1">
    <source>
        <dbReference type="SAM" id="Phobius"/>
    </source>
</evidence>
<dbReference type="PANTHER" id="PTHR38034">
    <property type="entry name" value="INNER MEMBRANE PROTEIN YPJD"/>
    <property type="match status" value="1"/>
</dbReference>
<keyword evidence="1" id="KW-1133">Transmembrane helix</keyword>
<organism evidence="3 4">
    <name type="scientific">Candidatus Methylumidiphilus alinenensis</name>
    <dbReference type="NCBI Taxonomy" id="2202197"/>
    <lineage>
        <taxon>Bacteria</taxon>
        <taxon>Pseudomonadati</taxon>
        <taxon>Pseudomonadota</taxon>
        <taxon>Gammaproteobacteria</taxon>
        <taxon>Methylococcales</taxon>
        <taxon>Candidatus Methylumidiphilus</taxon>
    </lineage>
</organism>
<evidence type="ECO:0000313" key="4">
    <source>
        <dbReference type="Proteomes" id="UP000249396"/>
    </source>
</evidence>
<feature type="transmembrane region" description="Helical" evidence="1">
    <location>
        <begin position="69"/>
        <end position="91"/>
    </location>
</feature>
<evidence type="ECO:0000313" key="3">
    <source>
        <dbReference type="EMBL" id="PZN79285.1"/>
    </source>
</evidence>
<dbReference type="PANTHER" id="PTHR38034:SF1">
    <property type="entry name" value="INNER MEMBRANE PROTEIN YPJD"/>
    <property type="match status" value="1"/>
</dbReference>
<reference evidence="3 4" key="1">
    <citation type="journal article" date="2018" name="Aquat. Microb. Ecol.">
        <title>Gammaproteobacterial methanotrophs dominate.</title>
        <authorList>
            <person name="Rissanen A.J."/>
            <person name="Saarenheimo J."/>
            <person name="Tiirola M."/>
            <person name="Peura S."/>
            <person name="Aalto S.L."/>
            <person name="Karvinen A."/>
            <person name="Nykanen H."/>
        </authorList>
    </citation>
    <scope>NUCLEOTIDE SEQUENCE [LARGE SCALE GENOMIC DNA]</scope>
    <source>
        <strain evidence="3">AMbin10</strain>
    </source>
</reference>
<feature type="domain" description="Cytochrome c assembly protein" evidence="2">
    <location>
        <begin position="61"/>
        <end position="267"/>
    </location>
</feature>
<keyword evidence="1" id="KW-0472">Membrane</keyword>